<dbReference type="RefSeq" id="WP_121197398.1">
    <property type="nucleotide sequence ID" value="NZ_RBKU01000001.1"/>
</dbReference>
<proteinExistence type="predicted"/>
<gene>
    <name evidence="1" type="ORF">BDD43_1872</name>
</gene>
<protein>
    <recommendedName>
        <fullName evidence="3">PEGA domain-containing protein</fullName>
    </recommendedName>
</protein>
<accession>A0A495IYS7</accession>
<sequence length="166" mass="17972">MKLFLTKTLSALLLFVVLLNSGCATIFGHSKYAVTINSNPPASTITITDRKGVEVFKGVTPATVTLRSSAGYFSRGIYQVKFHLTGYEDRTVSIEGSLNGWYIGNILIGGVIGMLIIDPASGAMYKIEDKEINQTLQSSTHAQASLDILDIKSLSAETQKKLVKIN</sequence>
<dbReference type="EMBL" id="RBKU01000001">
    <property type="protein sequence ID" value="RKR81722.1"/>
    <property type="molecule type" value="Genomic_DNA"/>
</dbReference>
<evidence type="ECO:0000313" key="1">
    <source>
        <dbReference type="EMBL" id="RKR81722.1"/>
    </source>
</evidence>
<keyword evidence="2" id="KW-1185">Reference proteome</keyword>
<comment type="caution">
    <text evidence="1">The sequence shown here is derived from an EMBL/GenBank/DDBJ whole genome shotgun (WGS) entry which is preliminary data.</text>
</comment>
<evidence type="ECO:0008006" key="3">
    <source>
        <dbReference type="Google" id="ProtNLM"/>
    </source>
</evidence>
<dbReference type="OrthoDB" id="1524740at2"/>
<dbReference type="Proteomes" id="UP000268007">
    <property type="component" value="Unassembled WGS sequence"/>
</dbReference>
<dbReference type="AlphaFoldDB" id="A0A495IYS7"/>
<reference evidence="1 2" key="1">
    <citation type="submission" date="2018-10" db="EMBL/GenBank/DDBJ databases">
        <title>Genomic Encyclopedia of Archaeal and Bacterial Type Strains, Phase II (KMG-II): from individual species to whole genera.</title>
        <authorList>
            <person name="Goeker M."/>
        </authorList>
    </citation>
    <scope>NUCLEOTIDE SEQUENCE [LARGE SCALE GENOMIC DNA]</scope>
    <source>
        <strain evidence="1 2">DSM 18602</strain>
    </source>
</reference>
<organism evidence="1 2">
    <name type="scientific">Mucilaginibacter gracilis</name>
    <dbReference type="NCBI Taxonomy" id="423350"/>
    <lineage>
        <taxon>Bacteria</taxon>
        <taxon>Pseudomonadati</taxon>
        <taxon>Bacteroidota</taxon>
        <taxon>Sphingobacteriia</taxon>
        <taxon>Sphingobacteriales</taxon>
        <taxon>Sphingobacteriaceae</taxon>
        <taxon>Mucilaginibacter</taxon>
    </lineage>
</organism>
<evidence type="ECO:0000313" key="2">
    <source>
        <dbReference type="Proteomes" id="UP000268007"/>
    </source>
</evidence>
<name>A0A495IYS7_9SPHI</name>